<evidence type="ECO:0000313" key="2">
    <source>
        <dbReference type="EMBL" id="QHT17557.1"/>
    </source>
</evidence>
<protein>
    <submittedName>
        <fullName evidence="2">Uncharacterized protein</fullName>
    </submittedName>
</protein>
<name>A0A6C0DLW4_9ZZZZ</name>
<keyword evidence="1" id="KW-0472">Membrane</keyword>
<organism evidence="2">
    <name type="scientific">viral metagenome</name>
    <dbReference type="NCBI Taxonomy" id="1070528"/>
    <lineage>
        <taxon>unclassified sequences</taxon>
        <taxon>metagenomes</taxon>
        <taxon>organismal metagenomes</taxon>
    </lineage>
</organism>
<dbReference type="EMBL" id="MN739643">
    <property type="protein sequence ID" value="QHT17557.1"/>
    <property type="molecule type" value="Genomic_DNA"/>
</dbReference>
<feature type="transmembrane region" description="Helical" evidence="1">
    <location>
        <begin position="6"/>
        <end position="26"/>
    </location>
</feature>
<evidence type="ECO:0000256" key="1">
    <source>
        <dbReference type="SAM" id="Phobius"/>
    </source>
</evidence>
<keyword evidence="1" id="KW-0812">Transmembrane</keyword>
<dbReference type="AlphaFoldDB" id="A0A6C0DLW4"/>
<accession>A0A6C0DLW4</accession>
<sequence>MLNIFIQIILSIFLIAVMALISYSVYNKEILKGIKVSNSTRKITSIFNGIFNFDRSIIEQETQNKNDLTYLDINPSINQNGGAEYSYNFWLYFDIDNTTRTIIPKDKYNSLSLTNPSNFQYAYINLFYKGDRVLKTDATQYHTHNYECNKMTDAVKLDPVVLIKNPLVKIRNDAREIIIEYNNINYPETYNSTSMPLNCDESSMAKRNINKFGIKEIDVDKTKRLYNMITIIFQEVPPNENAINSNKANCRVYFNSTLIEDRVANVSSIENVKDSSSFKSRVMRTNSSKLRINDYRLNNSSDSIIKAEPNDTGVGGRQDAIKMADLTYFNYALNQMEINSLYKAGFNKYTAQLTEMPSDVYDTYTKGDKIDITTDERIVHPI</sequence>
<proteinExistence type="predicted"/>
<keyword evidence="1" id="KW-1133">Transmembrane helix</keyword>
<reference evidence="2" key="1">
    <citation type="journal article" date="2020" name="Nature">
        <title>Giant virus diversity and host interactions through global metagenomics.</title>
        <authorList>
            <person name="Schulz F."/>
            <person name="Roux S."/>
            <person name="Paez-Espino D."/>
            <person name="Jungbluth S."/>
            <person name="Walsh D.A."/>
            <person name="Denef V.J."/>
            <person name="McMahon K.D."/>
            <person name="Konstantinidis K.T."/>
            <person name="Eloe-Fadrosh E.A."/>
            <person name="Kyrpides N.C."/>
            <person name="Woyke T."/>
        </authorList>
    </citation>
    <scope>NUCLEOTIDE SEQUENCE</scope>
    <source>
        <strain evidence="2">GVMAG-M-3300023174-30</strain>
    </source>
</reference>